<dbReference type="Proteomes" id="UP000027222">
    <property type="component" value="Unassembled WGS sequence"/>
</dbReference>
<feature type="compositionally biased region" description="Low complexity" evidence="1">
    <location>
        <begin position="320"/>
        <end position="343"/>
    </location>
</feature>
<feature type="region of interest" description="Disordered" evidence="1">
    <location>
        <begin position="1444"/>
        <end position="1476"/>
    </location>
</feature>
<keyword evidence="4" id="KW-1185">Reference proteome</keyword>
<dbReference type="GO" id="GO:0007264">
    <property type="term" value="P:small GTPase-mediated signal transduction"/>
    <property type="evidence" value="ECO:0007669"/>
    <property type="project" value="InterPro"/>
</dbReference>
<feature type="region of interest" description="Disordered" evidence="1">
    <location>
        <begin position="509"/>
        <end position="642"/>
    </location>
</feature>
<feature type="compositionally biased region" description="Polar residues" evidence="1">
    <location>
        <begin position="119"/>
        <end position="128"/>
    </location>
</feature>
<dbReference type="EMBL" id="KL142381">
    <property type="protein sequence ID" value="KDR75004.1"/>
    <property type="molecule type" value="Genomic_DNA"/>
</dbReference>
<name>A0A067T526_GALM3</name>
<feature type="compositionally biased region" description="Low complexity" evidence="1">
    <location>
        <begin position="531"/>
        <end position="548"/>
    </location>
</feature>
<feature type="compositionally biased region" description="Basic and acidic residues" evidence="1">
    <location>
        <begin position="965"/>
        <end position="974"/>
    </location>
</feature>
<feature type="compositionally biased region" description="Polar residues" evidence="1">
    <location>
        <begin position="549"/>
        <end position="559"/>
    </location>
</feature>
<feature type="region of interest" description="Disordered" evidence="1">
    <location>
        <begin position="187"/>
        <end position="403"/>
    </location>
</feature>
<dbReference type="PANTHER" id="PTHR12783">
    <property type="entry name" value="RALA BINDING PROTEIN 1 RALBP1"/>
    <property type="match status" value="1"/>
</dbReference>
<feature type="region of interest" description="Disordered" evidence="1">
    <location>
        <begin position="1004"/>
        <end position="1087"/>
    </location>
</feature>
<feature type="compositionally biased region" description="Polar residues" evidence="1">
    <location>
        <begin position="1308"/>
        <end position="1326"/>
    </location>
</feature>
<feature type="compositionally biased region" description="Basic and acidic residues" evidence="1">
    <location>
        <begin position="1017"/>
        <end position="1036"/>
    </location>
</feature>
<feature type="compositionally biased region" description="Low complexity" evidence="1">
    <location>
        <begin position="1447"/>
        <end position="1462"/>
    </location>
</feature>
<feature type="compositionally biased region" description="Low complexity" evidence="1">
    <location>
        <begin position="1113"/>
        <end position="1135"/>
    </location>
</feature>
<dbReference type="OrthoDB" id="185175at2759"/>
<feature type="compositionally biased region" description="Low complexity" evidence="1">
    <location>
        <begin position="454"/>
        <end position="464"/>
    </location>
</feature>
<evidence type="ECO:0000256" key="1">
    <source>
        <dbReference type="SAM" id="MobiDB-lite"/>
    </source>
</evidence>
<dbReference type="Pfam" id="PF00620">
    <property type="entry name" value="RhoGAP"/>
    <property type="match status" value="2"/>
</dbReference>
<dbReference type="GO" id="GO:0031267">
    <property type="term" value="F:small GTPase binding"/>
    <property type="evidence" value="ECO:0007669"/>
    <property type="project" value="InterPro"/>
</dbReference>
<feature type="region of interest" description="Disordered" evidence="1">
    <location>
        <begin position="422"/>
        <end position="487"/>
    </location>
</feature>
<dbReference type="InterPro" id="IPR039767">
    <property type="entry name" value="RALBP1"/>
</dbReference>
<feature type="compositionally biased region" description="Polar residues" evidence="1">
    <location>
        <begin position="242"/>
        <end position="270"/>
    </location>
</feature>
<feature type="compositionally biased region" description="Low complexity" evidence="1">
    <location>
        <begin position="1214"/>
        <end position="1233"/>
    </location>
</feature>
<gene>
    <name evidence="3" type="ORF">GALMADRAFT_248846</name>
</gene>
<feature type="compositionally biased region" description="Acidic residues" evidence="1">
    <location>
        <begin position="1465"/>
        <end position="1475"/>
    </location>
</feature>
<feature type="compositionally biased region" description="Polar residues" evidence="1">
    <location>
        <begin position="187"/>
        <end position="200"/>
    </location>
</feature>
<dbReference type="InterPro" id="IPR000198">
    <property type="entry name" value="RhoGAP_dom"/>
</dbReference>
<dbReference type="SUPFAM" id="SSF48350">
    <property type="entry name" value="GTPase activation domain, GAP"/>
    <property type="match status" value="1"/>
</dbReference>
<protein>
    <recommendedName>
        <fullName evidence="2">Rho-GAP domain-containing protein</fullName>
    </recommendedName>
</protein>
<accession>A0A067T526</accession>
<sequence>MGSTQSKPTPPLPSPSTPSSAAAKGINAAVAGGIKLKRAFAARRKKSEDGSSLLASVAASPKGKEPETRSPRVKNGGAASSTQVADRSIAPPPLALDSVPRSHPHRIDHTTTSSPPPISQVSNKSTLISPAQLSPPPPTPPKKDLPSSSPPSFTSTQFDVLSAGNRSSIMPISPGISSAVNYISMFDQQQNGAGSSSTSRQEPEKENLKSAPPPSNGDMKESWRKSDSANSHQTIRPGGGASSRTSRPVSFAESFQSAHTVVQPTGSRPMSANFGMLEEDDDGEESSSSSHENRQEADKSSPASSVRSKSKNRRSLTLNLALPSTSASKAAALPTPPSSASAAVTEMKHPSLSISEGLPPQKLKKARAPPVVSSSVSQPQPHPYPQSQSPSNANHPNNASTSNLRGRFAAWTGATGTPYISAPTSVVQGPPAPSSIYHPNSGQGQERNLPSLPPQHASFPQQQQFPPPLSTAPHSRTPAISMSSGLGPAAAGLAKRAAEKIGMGSMGRKWMGMGLSSSHSGRGEGSGTGTGTSSSGYSSSSSGSISGSMHTNAPSSFSSPDYALVRTSSNSSAQSHPHSLPQPHAHFFTGSPSKSISTGGKGHSHGHSTTFGTGSVSSSLTSSTDSDPFSMGSQDGPMLGRKLRGPLIAGARSIPGRSGGGLVFRKDLASGVRDTGLHVLAGGGGQATRKKGGLVTELEERRLPALVVRCAQHVLLWGVQEEGLFRVSGMPSHVSKLRAEFDSGVDYDMTECTPGDLDPHAVASVFKAYLRELPEPILTQKLQQYFDAAINKETTINAAEPSSPTRLAAVRSGGGLPSGPKSGFNNSMGMMGGGNMALRKPPSLSTLAMPSFTGIPPPSKALISAIRALIQQLPVENRDLVRTVVDLIKATAGASKETKMPLSNLLLVFCPSVNMTPPLLKVLCEADGIWVDEEKVIDIRRQTVVPAGAGDRAVDVPPPTPTKNRGVDMRKEKDEADTEAEEVSIISGRASLDTTDNSLDYHASAEDDASSSSMFGRQEDASRSRRRPPMESERAEVPTVYLSTRSHCSTASSVSSFAQQEKDESTYDGLGGGSSFHHSRDAALDDARSVSSGEYSVNNVPMSFLPPPPLSLSAESVATPASSSGSSSLVNLPASLGDDKGMERRKEDDYQHHQQAQIAETTPLELRPQPSMRGLVSSPTTPPTPVQFPSPYQQHPETPSAKRRSVPVLSLPNFSPSSFASRTSSPSPPTSARLGSPQSLGGGPEKAPRTKKPSLKLLFSKRSASSLKGARDRVGMGLSVISNPIPQGQDQGQTPQQAQYTTYRHSPRSASDSSVSTPLSAVTAPQSSLSGSGSTSHFPPVLDTPIEGPSLSLDLGFEVSPPTTAILTEMMETTSAAAAKEERDSKARAASNSINMSSTGQVATLRAVPGRTSAQKQLNLPVIQPLSIQHRTVSKAGEDHILRPQESSSNLSISSTASSHHLSLFEDDDDEEEDWTQSVLLAADVDGHWAVQKPAASGSTSTSDKL</sequence>
<feature type="region of interest" description="Disordered" evidence="1">
    <location>
        <begin position="1"/>
        <end position="23"/>
    </location>
</feature>
<feature type="region of interest" description="Disordered" evidence="1">
    <location>
        <begin position="1113"/>
        <end position="1337"/>
    </location>
</feature>
<dbReference type="CDD" id="cd00159">
    <property type="entry name" value="RhoGAP"/>
    <property type="match status" value="1"/>
</dbReference>
<feature type="compositionally biased region" description="Basic and acidic residues" evidence="1">
    <location>
        <begin position="218"/>
        <end position="227"/>
    </location>
</feature>
<evidence type="ECO:0000259" key="2">
    <source>
        <dbReference type="PROSITE" id="PS50238"/>
    </source>
</evidence>
<feature type="compositionally biased region" description="Low complexity" evidence="1">
    <location>
        <begin position="568"/>
        <end position="579"/>
    </location>
</feature>
<feature type="region of interest" description="Disordered" evidence="1">
    <location>
        <begin position="801"/>
        <end position="824"/>
    </location>
</feature>
<feature type="compositionally biased region" description="Basic and acidic residues" evidence="1">
    <location>
        <begin position="1137"/>
        <end position="1152"/>
    </location>
</feature>
<feature type="region of interest" description="Disordered" evidence="1">
    <location>
        <begin position="39"/>
        <end position="160"/>
    </location>
</feature>
<evidence type="ECO:0000313" key="3">
    <source>
        <dbReference type="EMBL" id="KDR75004.1"/>
    </source>
</evidence>
<feature type="compositionally biased region" description="Polar residues" evidence="1">
    <location>
        <begin position="1041"/>
        <end position="1059"/>
    </location>
</feature>
<proteinExistence type="predicted"/>
<dbReference type="Gene3D" id="1.10.555.10">
    <property type="entry name" value="Rho GTPase activation protein"/>
    <property type="match status" value="1"/>
</dbReference>
<reference evidence="4" key="1">
    <citation type="journal article" date="2014" name="Proc. Natl. Acad. Sci. U.S.A.">
        <title>Extensive sampling of basidiomycete genomes demonstrates inadequacy of the white-rot/brown-rot paradigm for wood decay fungi.</title>
        <authorList>
            <person name="Riley R."/>
            <person name="Salamov A.A."/>
            <person name="Brown D.W."/>
            <person name="Nagy L.G."/>
            <person name="Floudas D."/>
            <person name="Held B.W."/>
            <person name="Levasseur A."/>
            <person name="Lombard V."/>
            <person name="Morin E."/>
            <person name="Otillar R."/>
            <person name="Lindquist E.A."/>
            <person name="Sun H."/>
            <person name="LaButti K.M."/>
            <person name="Schmutz J."/>
            <person name="Jabbour D."/>
            <person name="Luo H."/>
            <person name="Baker S.E."/>
            <person name="Pisabarro A.G."/>
            <person name="Walton J.D."/>
            <person name="Blanchette R.A."/>
            <person name="Henrissat B."/>
            <person name="Martin F."/>
            <person name="Cullen D."/>
            <person name="Hibbett D.S."/>
            <person name="Grigoriev I.V."/>
        </authorList>
    </citation>
    <scope>NUCLEOTIDE SEQUENCE [LARGE SCALE GENOMIC DNA]</scope>
    <source>
        <strain evidence="4">CBS 339.88</strain>
    </source>
</reference>
<feature type="compositionally biased region" description="Low complexity" evidence="1">
    <location>
        <begin position="369"/>
        <end position="403"/>
    </location>
</feature>
<dbReference type="PANTHER" id="PTHR12783:SF5">
    <property type="entry name" value="RALA-BINDING PROTEIN 1"/>
    <property type="match status" value="1"/>
</dbReference>
<dbReference type="STRING" id="685588.A0A067T526"/>
<feature type="compositionally biased region" description="Low complexity" evidence="1">
    <location>
        <begin position="607"/>
        <end position="626"/>
    </location>
</feature>
<feature type="region of interest" description="Disordered" evidence="1">
    <location>
        <begin position="948"/>
        <end position="991"/>
    </location>
</feature>
<feature type="domain" description="Rho-GAP" evidence="2">
    <location>
        <begin position="696"/>
        <end position="944"/>
    </location>
</feature>
<feature type="compositionally biased region" description="Polar residues" evidence="1">
    <location>
        <begin position="472"/>
        <end position="484"/>
    </location>
</feature>
<dbReference type="GO" id="GO:0005096">
    <property type="term" value="F:GTPase activator activity"/>
    <property type="evidence" value="ECO:0007669"/>
    <property type="project" value="InterPro"/>
</dbReference>
<evidence type="ECO:0000313" key="4">
    <source>
        <dbReference type="Proteomes" id="UP000027222"/>
    </source>
</evidence>
<feature type="compositionally biased region" description="Low complexity" evidence="1">
    <location>
        <begin position="1286"/>
        <end position="1303"/>
    </location>
</feature>
<dbReference type="PROSITE" id="PS50238">
    <property type="entry name" value="RHOGAP"/>
    <property type="match status" value="1"/>
</dbReference>
<feature type="compositionally biased region" description="Basic and acidic residues" evidence="1">
    <location>
        <begin position="1078"/>
        <end position="1087"/>
    </location>
</feature>
<feature type="compositionally biased region" description="Low complexity" evidence="1">
    <location>
        <begin position="1327"/>
        <end position="1336"/>
    </location>
</feature>
<dbReference type="HOGENOM" id="CLU_003512_0_0_1"/>
<dbReference type="InterPro" id="IPR008936">
    <property type="entry name" value="Rho_GTPase_activation_prot"/>
</dbReference>
<feature type="compositionally biased region" description="Polar residues" evidence="1">
    <location>
        <begin position="437"/>
        <end position="448"/>
    </location>
</feature>
<dbReference type="SMART" id="SM00324">
    <property type="entry name" value="RhoGAP"/>
    <property type="match status" value="1"/>
</dbReference>
<organism evidence="3 4">
    <name type="scientific">Galerina marginata (strain CBS 339.88)</name>
    <dbReference type="NCBI Taxonomy" id="685588"/>
    <lineage>
        <taxon>Eukaryota</taxon>
        <taxon>Fungi</taxon>
        <taxon>Dikarya</taxon>
        <taxon>Basidiomycota</taxon>
        <taxon>Agaricomycotina</taxon>
        <taxon>Agaricomycetes</taxon>
        <taxon>Agaricomycetidae</taxon>
        <taxon>Agaricales</taxon>
        <taxon>Agaricineae</taxon>
        <taxon>Strophariaceae</taxon>
        <taxon>Galerina</taxon>
    </lineage>
</organism>